<dbReference type="Proteomes" id="UP000193642">
    <property type="component" value="Unassembled WGS sequence"/>
</dbReference>
<dbReference type="GO" id="GO:0005524">
    <property type="term" value="F:ATP binding"/>
    <property type="evidence" value="ECO:0007669"/>
    <property type="project" value="UniProtKB-KW"/>
</dbReference>
<sequence length="1441" mass="158137">MSYFLLDRPKSPDSRLLEKKGKGRPEGGSGHRESEDVWHYPFAKNQFATTVATDYQPKKADPRAKPQRPIKSGVFGAGIDHVSFLEFEDAEIIFRRRLGHPVKQKRDEKQAEKVRLTSTHQHDFTASGFIVDVESARKNPAGRPTKESEPCEPFCLLSTNQKGEWKEKGHVKQWKPGKQRFISHTSMEKVNPAKSLNSSLISRGQISWNPVSFVTVGWILPLLRLGAKKPLEEQDLPLLGTKETAAHSVHWLDRFTAEAADYSRAITKNPDEKKRRKAPNLLYALMPHVLGVFIFNGISQAIHVVLSLTMSLMVGVVSYQLPQWIIHWSSPFNNGYTLAFLLFGMQLLSIVSSTTSNSLTNVANIRLGAALTTAMYKKSLNLASKSRLAYSAGTVNTLCVADVANVKGFIDAFNKAWSMPIQVIVSIYLVSTLLKASTAVAAGVFIGIGALAFLFMPKLGVAMGVYMMAQDARTTALREFLYGVKVVKYHTLEEHIESKINAARVNQITSIRLFVKNLVMLLFTMIAQQQLTVPLTLVTYGALGNSMDPATVFVALSLLVGLTAISGSLSGIISELAQAFASYKRIYAFLIAEEADESEAPVFLTADISNEAALILENASFSWESSLTGSPAQSDKAQPEIVKSEKESEMEMVEVIEEVDTDTFRLMHSVCYYRGMRKTGGKATVYGSIGYCPQEPWIVSGSVEDNITLLDDTLKGSCNSAIQACALSKDLASLSNGLGTQIGEKGINLSGGQKARLAPCDCENPDIFVLDDPLSALDAHVGKEIFEGTILGSPMKGKTVFIATHLLHILPKVDTVLVMDQGKIVQKGNEEVEDKKDGGKKAEITSENKEEDVVAEDRQVGVVSFATYKSYFQACGTHWIVLIIALCVVCLVLDVGTQLLLSAWTSNFLNFSNPMNYVYIYSGLAVLGPILWGFDCIITLNMGISGGIYFHNAALKSIMQAPMSFFDTQPIGRLLNRMTADVGSLDRGIGMVIATLSVNLTSTISIMIVMWVISWQFIPISIPLIAIAISMFQFYRKSYRELKRLNSIMQSPLAAHISETMSGLPTVLSYQAQEIFIQRQLFKMDQSNLANLLFSQAQIWFMLRLEVIGAFITLSLTLLGVTNVIDKRFISLAITSTMFWIQALNSTLAQFGNLEAAMVAKLLEFCQKTKTGKLAAAGAVEIKNLEIAYEARPDHVVINGISLKIQAGEKIGIVGRTGSGKSTLMDAFFRLMEANKGAIEIDGENIATLGLKKLRSSIQMIPQNPILFDGTVRSNVDVVGKYSDDDIWYALECCGMKEYISSLTEKLESPITEGGANLSAGQRQLLCLAKVLLQKSKILIMDEATSSVDAESDLRIQDSMKTHFKDATVISIAHRLNTIAAFDRILVLDHGKVAEFEAPHLLLSRDSIFAEMVNATGVANAAVVRAIAKDRYSNIVDIGAQ</sequence>
<evidence type="ECO:0000256" key="9">
    <source>
        <dbReference type="SAM" id="MobiDB-lite"/>
    </source>
</evidence>
<feature type="region of interest" description="Disordered" evidence="9">
    <location>
        <begin position="829"/>
        <end position="849"/>
    </location>
</feature>
<dbReference type="InterPro" id="IPR011527">
    <property type="entry name" value="ABC1_TM_dom"/>
</dbReference>
<dbReference type="InterPro" id="IPR003439">
    <property type="entry name" value="ABC_transporter-like_ATP-bd"/>
</dbReference>
<dbReference type="STRING" id="329046.A0A1Y2BZF9"/>
<feature type="transmembrane region" description="Helical" evidence="10">
    <location>
        <begin position="304"/>
        <end position="322"/>
    </location>
</feature>
<organism evidence="13 14">
    <name type="scientific">Rhizoclosmatium globosum</name>
    <dbReference type="NCBI Taxonomy" id="329046"/>
    <lineage>
        <taxon>Eukaryota</taxon>
        <taxon>Fungi</taxon>
        <taxon>Fungi incertae sedis</taxon>
        <taxon>Chytridiomycota</taxon>
        <taxon>Chytridiomycota incertae sedis</taxon>
        <taxon>Chytridiomycetes</taxon>
        <taxon>Chytridiales</taxon>
        <taxon>Chytriomycetaceae</taxon>
        <taxon>Rhizoclosmatium</taxon>
    </lineage>
</organism>
<dbReference type="InterPro" id="IPR027417">
    <property type="entry name" value="P-loop_NTPase"/>
</dbReference>
<dbReference type="Pfam" id="PF00664">
    <property type="entry name" value="ABC_membrane"/>
    <property type="match status" value="2"/>
</dbReference>
<evidence type="ECO:0000256" key="10">
    <source>
        <dbReference type="SAM" id="Phobius"/>
    </source>
</evidence>
<dbReference type="SUPFAM" id="SSF90123">
    <property type="entry name" value="ABC transporter transmembrane region"/>
    <property type="match status" value="2"/>
</dbReference>
<feature type="transmembrane region" description="Helical" evidence="10">
    <location>
        <begin position="440"/>
        <end position="469"/>
    </location>
</feature>
<feature type="transmembrane region" description="Helical" evidence="10">
    <location>
        <begin position="281"/>
        <end position="298"/>
    </location>
</feature>
<evidence type="ECO:0000256" key="3">
    <source>
        <dbReference type="ARBA" id="ARBA00022692"/>
    </source>
</evidence>
<dbReference type="Gene3D" id="1.20.1560.10">
    <property type="entry name" value="ABC transporter type 1, transmembrane domain"/>
    <property type="match status" value="2"/>
</dbReference>
<evidence type="ECO:0000256" key="7">
    <source>
        <dbReference type="ARBA" id="ARBA00022989"/>
    </source>
</evidence>
<name>A0A1Y2BZF9_9FUNG</name>
<dbReference type="PANTHER" id="PTHR24223">
    <property type="entry name" value="ATP-BINDING CASSETTE SUB-FAMILY C"/>
    <property type="match status" value="1"/>
</dbReference>
<dbReference type="OrthoDB" id="6500128at2759"/>
<accession>A0A1Y2BZF9</accession>
<dbReference type="PROSITE" id="PS50929">
    <property type="entry name" value="ABC_TM1F"/>
    <property type="match status" value="2"/>
</dbReference>
<feature type="domain" description="ABC transmembrane type-1" evidence="12">
    <location>
        <begin position="290"/>
        <end position="578"/>
    </location>
</feature>
<dbReference type="SMART" id="SM00382">
    <property type="entry name" value="AAA"/>
    <property type="match status" value="1"/>
</dbReference>
<feature type="transmembrane region" description="Helical" evidence="10">
    <location>
        <begin position="334"/>
        <end position="352"/>
    </location>
</feature>
<feature type="domain" description="ABC transporter" evidence="11">
    <location>
        <begin position="614"/>
        <end position="846"/>
    </location>
</feature>
<dbReference type="InterPro" id="IPR036640">
    <property type="entry name" value="ABC1_TM_sf"/>
</dbReference>
<dbReference type="InterPro" id="IPR044746">
    <property type="entry name" value="ABCC_6TM_D1"/>
</dbReference>
<keyword evidence="3 10" id="KW-0812">Transmembrane</keyword>
<dbReference type="PANTHER" id="PTHR24223:SF443">
    <property type="entry name" value="MULTIDRUG-RESISTANCE LIKE PROTEIN 1, ISOFORM I"/>
    <property type="match status" value="1"/>
</dbReference>
<feature type="transmembrane region" description="Helical" evidence="10">
    <location>
        <begin position="513"/>
        <end position="531"/>
    </location>
</feature>
<keyword evidence="5" id="KW-0547">Nucleotide-binding</keyword>
<keyword evidence="14" id="KW-1185">Reference proteome</keyword>
<dbReference type="CDD" id="cd03244">
    <property type="entry name" value="ABCC_MRP_domain2"/>
    <property type="match status" value="1"/>
</dbReference>
<dbReference type="CDD" id="cd18580">
    <property type="entry name" value="ABC_6TM_ABCC_D2"/>
    <property type="match status" value="1"/>
</dbReference>
<keyword evidence="2" id="KW-0813">Transport</keyword>
<keyword evidence="6" id="KW-0067">ATP-binding</keyword>
<reference evidence="13 14" key="1">
    <citation type="submission" date="2016-07" db="EMBL/GenBank/DDBJ databases">
        <title>Pervasive Adenine N6-methylation of Active Genes in Fungi.</title>
        <authorList>
            <consortium name="DOE Joint Genome Institute"/>
            <person name="Mondo S.J."/>
            <person name="Dannebaum R.O."/>
            <person name="Kuo R.C."/>
            <person name="Labutti K."/>
            <person name="Haridas S."/>
            <person name="Kuo A."/>
            <person name="Salamov A."/>
            <person name="Ahrendt S.R."/>
            <person name="Lipzen A."/>
            <person name="Sullivan W."/>
            <person name="Andreopoulos W.B."/>
            <person name="Clum A."/>
            <person name="Lindquist E."/>
            <person name="Daum C."/>
            <person name="Ramamoorthy G.K."/>
            <person name="Gryganskyi A."/>
            <person name="Culley D."/>
            <person name="Magnuson J.K."/>
            <person name="James T.Y."/>
            <person name="O'Malley M.A."/>
            <person name="Stajich J.E."/>
            <person name="Spatafora J.W."/>
            <person name="Visel A."/>
            <person name="Grigoriev I.V."/>
        </authorList>
    </citation>
    <scope>NUCLEOTIDE SEQUENCE [LARGE SCALE GENOMIC DNA]</scope>
    <source>
        <strain evidence="13 14">JEL800</strain>
    </source>
</reference>
<dbReference type="EMBL" id="MCGO01000036">
    <property type="protein sequence ID" value="ORY40151.1"/>
    <property type="molecule type" value="Genomic_DNA"/>
</dbReference>
<evidence type="ECO:0000313" key="13">
    <source>
        <dbReference type="EMBL" id="ORY40151.1"/>
    </source>
</evidence>
<comment type="subcellular location">
    <subcellularLocation>
        <location evidence="1">Vacuole membrane</location>
        <topology evidence="1">Multi-pass membrane protein</topology>
    </subcellularLocation>
</comment>
<protein>
    <recommendedName>
        <fullName evidence="15">P-loop containing nucleoside triphosphate hydrolase protein</fullName>
    </recommendedName>
</protein>
<dbReference type="InterPro" id="IPR017871">
    <property type="entry name" value="ABC_transporter-like_CS"/>
</dbReference>
<dbReference type="FunFam" id="1.20.1560.10:FF:000013">
    <property type="entry name" value="ABC transporter C family member 2"/>
    <property type="match status" value="1"/>
</dbReference>
<feature type="transmembrane region" description="Helical" evidence="10">
    <location>
        <begin position="1101"/>
        <end position="1121"/>
    </location>
</feature>
<dbReference type="PROSITE" id="PS50893">
    <property type="entry name" value="ABC_TRANSPORTER_2"/>
    <property type="match status" value="2"/>
</dbReference>
<dbReference type="Pfam" id="PF00005">
    <property type="entry name" value="ABC_tran"/>
    <property type="match status" value="1"/>
</dbReference>
<dbReference type="GO" id="GO:0000329">
    <property type="term" value="C:fungal-type vacuole membrane"/>
    <property type="evidence" value="ECO:0007669"/>
    <property type="project" value="UniProtKB-ARBA"/>
</dbReference>
<feature type="domain" description="ABC transporter" evidence="11">
    <location>
        <begin position="1180"/>
        <end position="1415"/>
    </location>
</feature>
<dbReference type="GO" id="GO:0016887">
    <property type="term" value="F:ATP hydrolysis activity"/>
    <property type="evidence" value="ECO:0007669"/>
    <property type="project" value="InterPro"/>
</dbReference>
<dbReference type="GO" id="GO:0140359">
    <property type="term" value="F:ABC-type transporter activity"/>
    <property type="evidence" value="ECO:0007669"/>
    <property type="project" value="InterPro"/>
</dbReference>
<evidence type="ECO:0000256" key="1">
    <source>
        <dbReference type="ARBA" id="ARBA00004128"/>
    </source>
</evidence>
<evidence type="ECO:0000256" key="2">
    <source>
        <dbReference type="ARBA" id="ARBA00022448"/>
    </source>
</evidence>
<dbReference type="Gene3D" id="3.40.50.300">
    <property type="entry name" value="P-loop containing nucleotide triphosphate hydrolases"/>
    <property type="match status" value="2"/>
</dbReference>
<feature type="transmembrane region" description="Helical" evidence="10">
    <location>
        <begin position="416"/>
        <end position="434"/>
    </location>
</feature>
<feature type="transmembrane region" description="Helical" evidence="10">
    <location>
        <begin position="1017"/>
        <end position="1035"/>
    </location>
</feature>
<evidence type="ECO:0000259" key="11">
    <source>
        <dbReference type="PROSITE" id="PS50893"/>
    </source>
</evidence>
<dbReference type="InterPro" id="IPR044726">
    <property type="entry name" value="ABCC_6TM_D2"/>
</dbReference>
<keyword evidence="4" id="KW-0677">Repeat</keyword>
<keyword evidence="8 10" id="KW-0472">Membrane</keyword>
<dbReference type="CDD" id="cd18579">
    <property type="entry name" value="ABC_6TM_ABCC_D1"/>
    <property type="match status" value="1"/>
</dbReference>
<evidence type="ECO:0000256" key="5">
    <source>
        <dbReference type="ARBA" id="ARBA00022741"/>
    </source>
</evidence>
<feature type="transmembrane region" description="Helical" evidence="10">
    <location>
        <begin position="988"/>
        <end position="1011"/>
    </location>
</feature>
<evidence type="ECO:0000256" key="8">
    <source>
        <dbReference type="ARBA" id="ARBA00023136"/>
    </source>
</evidence>
<dbReference type="PROSITE" id="PS00211">
    <property type="entry name" value="ABC_TRANSPORTER_1"/>
    <property type="match status" value="1"/>
</dbReference>
<feature type="transmembrane region" description="Helical" evidence="10">
    <location>
        <begin position="879"/>
        <end position="904"/>
    </location>
</feature>
<evidence type="ECO:0000313" key="14">
    <source>
        <dbReference type="Proteomes" id="UP000193642"/>
    </source>
</evidence>
<gene>
    <name evidence="13" type="ORF">BCR33DRAFT_787703</name>
</gene>
<keyword evidence="7 10" id="KW-1133">Transmembrane helix</keyword>
<evidence type="ECO:0000256" key="4">
    <source>
        <dbReference type="ARBA" id="ARBA00022737"/>
    </source>
</evidence>
<feature type="transmembrane region" description="Helical" evidence="10">
    <location>
        <begin position="551"/>
        <end position="577"/>
    </location>
</feature>
<feature type="compositionally biased region" description="Basic and acidic residues" evidence="9">
    <location>
        <begin position="7"/>
        <end position="36"/>
    </location>
</feature>
<comment type="caution">
    <text evidence="13">The sequence shown here is derived from an EMBL/GenBank/DDBJ whole genome shotgun (WGS) entry which is preliminary data.</text>
</comment>
<proteinExistence type="predicted"/>
<dbReference type="FunFam" id="3.40.50.300:FF:000630">
    <property type="entry name" value="ATP-binding cassette (ABC) transporter, putative"/>
    <property type="match status" value="1"/>
</dbReference>
<dbReference type="InterPro" id="IPR003593">
    <property type="entry name" value="AAA+_ATPase"/>
</dbReference>
<evidence type="ECO:0000259" key="12">
    <source>
        <dbReference type="PROSITE" id="PS50929"/>
    </source>
</evidence>
<dbReference type="InterPro" id="IPR050173">
    <property type="entry name" value="ABC_transporter_C-like"/>
</dbReference>
<dbReference type="SUPFAM" id="SSF52540">
    <property type="entry name" value="P-loop containing nucleoside triphosphate hydrolases"/>
    <property type="match status" value="2"/>
</dbReference>
<feature type="region of interest" description="Disordered" evidence="9">
    <location>
        <begin position="1"/>
        <end position="36"/>
    </location>
</feature>
<evidence type="ECO:0008006" key="15">
    <source>
        <dbReference type="Google" id="ProtNLM"/>
    </source>
</evidence>
<feature type="domain" description="ABC transmembrane type-1" evidence="12">
    <location>
        <begin position="881"/>
        <end position="1154"/>
    </location>
</feature>
<evidence type="ECO:0000256" key="6">
    <source>
        <dbReference type="ARBA" id="ARBA00022840"/>
    </source>
</evidence>